<accession>A0A6J5NTL3</accession>
<organism evidence="1">
    <name type="scientific">uncultured Caudovirales phage</name>
    <dbReference type="NCBI Taxonomy" id="2100421"/>
    <lineage>
        <taxon>Viruses</taxon>
        <taxon>Duplodnaviria</taxon>
        <taxon>Heunggongvirae</taxon>
        <taxon>Uroviricota</taxon>
        <taxon>Caudoviricetes</taxon>
        <taxon>Peduoviridae</taxon>
        <taxon>Maltschvirus</taxon>
        <taxon>Maltschvirus maltsch</taxon>
    </lineage>
</organism>
<evidence type="ECO:0000313" key="1">
    <source>
        <dbReference type="EMBL" id="CAB4160661.1"/>
    </source>
</evidence>
<reference evidence="1" key="1">
    <citation type="submission" date="2020-04" db="EMBL/GenBank/DDBJ databases">
        <authorList>
            <person name="Chiriac C."/>
            <person name="Salcher M."/>
            <person name="Ghai R."/>
            <person name="Kavagutti S V."/>
        </authorList>
    </citation>
    <scope>NUCLEOTIDE SEQUENCE</scope>
</reference>
<sequence length="659" mass="71786">MPRSVLIQTNFVVGELDPLLRGRIDLNQYYNALQKATNVVIQPQGGARRREGLQYIDTLPANLASQALKLVPFQFNVVDSYMFAIVPGRVYIYKNKALLTNINASGNNYLAVAGFTAGVIPGLKFAQSADTIIFVQEDLAPLKFVRGGTDTSWTVSTIAFDEIPSYAYTLTVTTPTVGHLTPSATSGNVTLTSQNSFFASTDVGQYINAEPQGRAKIVEYKTNTTVKAIVEIPFFDTSNIAQGNWEIERGYEASWSSTRGWPRAVTFHEGRLFFAGAKSRPTTVWGSRVSDFFNFQYGEGLDDEAVEATIDTAQLNTITDIYSGRDLQIFSIGGEFYVPQATLEPITPTNFIIRTSTRIGSKNNFPVIGLDSGTLFLQRQGKSVNELLFTDTEATYIANNVTLLSGHLVKNPVDMALNRATSTDDTDRLYVVNGDDGTIMCISLLRSQSVIAPSEFVTDGLFKAVAVDVNTVYVVVARSVNGSTAYYVETFNRDLTMDSAKYASSAAASASMAHLVAKTVKVVRDGIVESDKTVPGGGTVTFSTAATASWQVGLNYNINIKTMPVEAKMASGNIRGFKKRIMEVNADVYNTQSMTINDNPIQFRQFGTGVLDTAIQPFTGVKKAGPLLGFDKEGIITVTQGEPLKFNLLNMEFKVSIGQ</sequence>
<dbReference type="EMBL" id="LR796714">
    <property type="protein sequence ID" value="CAB4160661.1"/>
    <property type="molecule type" value="Genomic_DNA"/>
</dbReference>
<gene>
    <name evidence="1" type="ORF">UFOVP767_27</name>
</gene>
<proteinExistence type="predicted"/>
<protein>
    <recommendedName>
        <fullName evidence="2">Tail tubular protein B</fullName>
    </recommendedName>
</protein>
<evidence type="ECO:0008006" key="2">
    <source>
        <dbReference type="Google" id="ProtNLM"/>
    </source>
</evidence>
<name>A0A6J5NTL3_9CAUD</name>